<organism evidence="4 5">
    <name type="scientific">Citrus unshiu</name>
    <name type="common">Satsuma mandarin</name>
    <name type="synonym">Citrus nobilis var. unshiu</name>
    <dbReference type="NCBI Taxonomy" id="55188"/>
    <lineage>
        <taxon>Eukaryota</taxon>
        <taxon>Viridiplantae</taxon>
        <taxon>Streptophyta</taxon>
        <taxon>Embryophyta</taxon>
        <taxon>Tracheophyta</taxon>
        <taxon>Spermatophyta</taxon>
        <taxon>Magnoliopsida</taxon>
        <taxon>eudicotyledons</taxon>
        <taxon>Gunneridae</taxon>
        <taxon>Pentapetalae</taxon>
        <taxon>rosids</taxon>
        <taxon>malvids</taxon>
        <taxon>Sapindales</taxon>
        <taxon>Rutaceae</taxon>
        <taxon>Aurantioideae</taxon>
        <taxon>Citrus</taxon>
    </lineage>
</organism>
<feature type="coiled-coil region" evidence="2">
    <location>
        <begin position="57"/>
        <end position="84"/>
    </location>
</feature>
<keyword evidence="1" id="KW-0677">Repeat</keyword>
<dbReference type="PROSITE" id="PS50105">
    <property type="entry name" value="SAM_DOMAIN"/>
    <property type="match status" value="1"/>
</dbReference>
<dbReference type="InterPro" id="IPR013761">
    <property type="entry name" value="SAM/pointed_sf"/>
</dbReference>
<evidence type="ECO:0000256" key="1">
    <source>
        <dbReference type="ARBA" id="ARBA00022737"/>
    </source>
</evidence>
<protein>
    <recommendedName>
        <fullName evidence="3">SAM domain-containing protein</fullName>
    </recommendedName>
</protein>
<dbReference type="Gene3D" id="1.10.150.50">
    <property type="entry name" value="Transcription Factor, Ets-1"/>
    <property type="match status" value="1"/>
</dbReference>
<dbReference type="SMART" id="SM00454">
    <property type="entry name" value="SAM"/>
    <property type="match status" value="1"/>
</dbReference>
<gene>
    <name evidence="4" type="ORF">CUMW_096380</name>
</gene>
<dbReference type="STRING" id="55188.A0A2H5P1V5"/>
<evidence type="ECO:0000313" key="5">
    <source>
        <dbReference type="Proteomes" id="UP000236630"/>
    </source>
</evidence>
<dbReference type="PANTHER" id="PTHR10627">
    <property type="entry name" value="SCP160"/>
    <property type="match status" value="1"/>
</dbReference>
<dbReference type="PANTHER" id="PTHR10627:SF74">
    <property type="entry name" value="OS08G0526500 PROTEIN"/>
    <property type="match status" value="1"/>
</dbReference>
<dbReference type="SUPFAM" id="SSF47769">
    <property type="entry name" value="SAM/Pointed domain"/>
    <property type="match status" value="1"/>
</dbReference>
<reference evidence="4 5" key="1">
    <citation type="journal article" date="2017" name="Front. Genet.">
        <title>Draft sequencing of the heterozygous diploid genome of Satsuma (Citrus unshiu Marc.) using a hybrid assembly approach.</title>
        <authorList>
            <person name="Shimizu T."/>
            <person name="Tanizawa Y."/>
            <person name="Mochizuki T."/>
            <person name="Nagasaki H."/>
            <person name="Yoshioka T."/>
            <person name="Toyoda A."/>
            <person name="Fujiyama A."/>
            <person name="Kaminuma E."/>
            <person name="Nakamura Y."/>
        </authorList>
    </citation>
    <scope>NUCLEOTIDE SEQUENCE [LARGE SCALE GENOMIC DNA]</scope>
    <source>
        <strain evidence="5">cv. Miyagawa wase</strain>
    </source>
</reference>
<name>A0A2H5P1V5_CITUN</name>
<keyword evidence="2" id="KW-0175">Coiled coil</keyword>
<evidence type="ECO:0000313" key="4">
    <source>
        <dbReference type="EMBL" id="GAY46349.1"/>
    </source>
</evidence>
<accession>A0A2H5P1V5</accession>
<dbReference type="EMBL" id="BDQV01000032">
    <property type="protein sequence ID" value="GAY46349.1"/>
    <property type="molecule type" value="Genomic_DNA"/>
</dbReference>
<dbReference type="Pfam" id="PF00536">
    <property type="entry name" value="SAM_1"/>
    <property type="match status" value="1"/>
</dbReference>
<comment type="caution">
    <text evidence="4">The sequence shown here is derived from an EMBL/GenBank/DDBJ whole genome shotgun (WGS) entry which is preliminary data.</text>
</comment>
<sequence length="381" mass="42571">MSEPRVTITLGRSGQVVKRGRSKRFIGSDGFPSDNKRLREDDIKWRHGDQRFDEPGIAQKDLRLKLLRKRRAKEQRKMEQHVKLSKAVQLPARANMLQREPQPEGSSLLRQHPSKEILGDIHPEESSRKYYSSPNMNGLRFRSPHRVWTTSRGLSPPRTFSDPRQVPSTWTANVSRTGPFLSKEAVDSSRQTTLIPLKATAETVRPAVPIGGVMLKSSHMVVEPLNVASLLHSLGLGKYAITFQAEEVDMTALKQMSDKDLKELGIPMGPRKKILLALQPRPKQGELELEPRSHLLHSFPFLEAKANKNLSFHLPLPTAASAAAFFPRMVSRKPVLQTNLQIASLACSSVGECQFLLATLNRATGFLLLSGIAISRLLVLL</sequence>
<evidence type="ECO:0000256" key="2">
    <source>
        <dbReference type="SAM" id="Coils"/>
    </source>
</evidence>
<dbReference type="InterPro" id="IPR001660">
    <property type="entry name" value="SAM"/>
</dbReference>
<feature type="domain" description="SAM" evidence="3">
    <location>
        <begin position="222"/>
        <end position="276"/>
    </location>
</feature>
<dbReference type="AlphaFoldDB" id="A0A2H5P1V5"/>
<keyword evidence="5" id="KW-1185">Reference proteome</keyword>
<evidence type="ECO:0000259" key="3">
    <source>
        <dbReference type="PROSITE" id="PS50105"/>
    </source>
</evidence>
<dbReference type="Proteomes" id="UP000236630">
    <property type="component" value="Unassembled WGS sequence"/>
</dbReference>
<proteinExistence type="predicted"/>